<reference evidence="3" key="1">
    <citation type="journal article" date="2019" name="Int. J. Syst. Evol. Microbiol.">
        <title>The Global Catalogue of Microorganisms (GCM) 10K type strain sequencing project: providing services to taxonomists for standard genome sequencing and annotation.</title>
        <authorList>
            <consortium name="The Broad Institute Genomics Platform"/>
            <consortium name="The Broad Institute Genome Sequencing Center for Infectious Disease"/>
            <person name="Wu L."/>
            <person name="Ma J."/>
        </authorList>
    </citation>
    <scope>NUCLEOTIDE SEQUENCE [LARGE SCALE GENOMIC DNA]</scope>
    <source>
        <strain evidence="3">KCTC 22558</strain>
    </source>
</reference>
<feature type="signal peptide" evidence="1">
    <location>
        <begin position="1"/>
        <end position="21"/>
    </location>
</feature>
<proteinExistence type="predicted"/>
<evidence type="ECO:0000256" key="1">
    <source>
        <dbReference type="SAM" id="SignalP"/>
    </source>
</evidence>
<evidence type="ECO:0000313" key="2">
    <source>
        <dbReference type="EMBL" id="GGZ58416.1"/>
    </source>
</evidence>
<feature type="chain" id="PRO_5045631915" description="DUF3011 domain-containing protein" evidence="1">
    <location>
        <begin position="22"/>
        <end position="240"/>
    </location>
</feature>
<accession>A0ABQ3BV00</accession>
<gene>
    <name evidence="2" type="ORF">GCM10008101_10150</name>
</gene>
<dbReference type="Pfam" id="PF11218">
    <property type="entry name" value="DUF3011"/>
    <property type="match status" value="2"/>
</dbReference>
<keyword evidence="1" id="KW-0732">Signal</keyword>
<protein>
    <recommendedName>
        <fullName evidence="4">DUF3011 domain-containing protein</fullName>
    </recommendedName>
</protein>
<organism evidence="2 3">
    <name type="scientific">Cognatilysobacter xinjiangensis</name>
    <dbReference type="NCBI Taxonomy" id="546892"/>
    <lineage>
        <taxon>Bacteria</taxon>
        <taxon>Pseudomonadati</taxon>
        <taxon>Pseudomonadota</taxon>
        <taxon>Gammaproteobacteria</taxon>
        <taxon>Lysobacterales</taxon>
        <taxon>Lysobacteraceae</taxon>
        <taxon>Cognatilysobacter</taxon>
    </lineage>
</organism>
<dbReference type="Proteomes" id="UP000643403">
    <property type="component" value="Unassembled WGS sequence"/>
</dbReference>
<dbReference type="InterPro" id="IPR021381">
    <property type="entry name" value="DUF3011"/>
</dbReference>
<evidence type="ECO:0000313" key="3">
    <source>
        <dbReference type="Proteomes" id="UP000643403"/>
    </source>
</evidence>
<dbReference type="EMBL" id="BMXY01000001">
    <property type="protein sequence ID" value="GGZ58416.1"/>
    <property type="molecule type" value="Genomic_DNA"/>
</dbReference>
<dbReference type="RefSeq" id="WP_189447430.1">
    <property type="nucleotide sequence ID" value="NZ_BMXY01000001.1"/>
</dbReference>
<sequence>MRVLYGVVLGLCAASSLPAQGLPTAETRRVRCESTDGRPRECPVADVRAVRLLKQISRTPCEEGRNWGRRRDAIWVSQGCRAEFGVLAVDDGRPSSRARRDRSLLACSSEDGRWKHCNADVRGGVELARQLSRNACIRGQSWGTDARGIWVNGGCRAEFRVASATLAATPGGNRFRCESDGRRERTCPLRTQGNVRLLKQLSNADCVPGRSWGVEGDSVWVREGCRAEFEVAPTWADGRW</sequence>
<evidence type="ECO:0008006" key="4">
    <source>
        <dbReference type="Google" id="ProtNLM"/>
    </source>
</evidence>
<name>A0ABQ3BV00_9GAMM</name>
<comment type="caution">
    <text evidence="2">The sequence shown here is derived from an EMBL/GenBank/DDBJ whole genome shotgun (WGS) entry which is preliminary data.</text>
</comment>
<keyword evidence="3" id="KW-1185">Reference proteome</keyword>